<name>A0ACC1J2C5_9FUNG</name>
<gene>
    <name evidence="1" type="ORF">FBU59_005642</name>
</gene>
<evidence type="ECO:0000313" key="2">
    <source>
        <dbReference type="Proteomes" id="UP001150603"/>
    </source>
</evidence>
<organism evidence="1 2">
    <name type="scientific">Linderina macrospora</name>
    <dbReference type="NCBI Taxonomy" id="4868"/>
    <lineage>
        <taxon>Eukaryota</taxon>
        <taxon>Fungi</taxon>
        <taxon>Fungi incertae sedis</taxon>
        <taxon>Zoopagomycota</taxon>
        <taxon>Kickxellomycotina</taxon>
        <taxon>Kickxellomycetes</taxon>
        <taxon>Kickxellales</taxon>
        <taxon>Kickxellaceae</taxon>
        <taxon>Linderina</taxon>
    </lineage>
</organism>
<dbReference type="Proteomes" id="UP001150603">
    <property type="component" value="Unassembled WGS sequence"/>
</dbReference>
<sequence length="107" mass="12237">MRKKARQAKIAEIDQDGNGSFTFEEFLSFMEGEQVNDEEEDPELRAAFKKFDKDGNGVIDATELRDAMVSMGEQVTEEDVERMLKEADADNDGQINFREFVKIIHSN</sequence>
<accession>A0ACC1J2C5</accession>
<proteinExistence type="predicted"/>
<comment type="caution">
    <text evidence="1">The sequence shown here is derived from an EMBL/GenBank/DDBJ whole genome shotgun (WGS) entry which is preliminary data.</text>
</comment>
<evidence type="ECO:0000313" key="1">
    <source>
        <dbReference type="EMBL" id="KAJ1934616.1"/>
    </source>
</evidence>
<protein>
    <submittedName>
        <fullName evidence="1">Uncharacterized protein</fullName>
    </submittedName>
</protein>
<reference evidence="1" key="1">
    <citation type="submission" date="2022-07" db="EMBL/GenBank/DDBJ databases">
        <title>Phylogenomic reconstructions and comparative analyses of Kickxellomycotina fungi.</title>
        <authorList>
            <person name="Reynolds N.K."/>
            <person name="Stajich J.E."/>
            <person name="Barry K."/>
            <person name="Grigoriev I.V."/>
            <person name="Crous P."/>
            <person name="Smith M.E."/>
        </authorList>
    </citation>
    <scope>NUCLEOTIDE SEQUENCE</scope>
    <source>
        <strain evidence="1">NRRL 5244</strain>
    </source>
</reference>
<keyword evidence="2" id="KW-1185">Reference proteome</keyword>
<dbReference type="EMBL" id="JANBPW010004571">
    <property type="protein sequence ID" value="KAJ1934616.1"/>
    <property type="molecule type" value="Genomic_DNA"/>
</dbReference>